<evidence type="ECO:0000256" key="3">
    <source>
        <dbReference type="SAM" id="SignalP"/>
    </source>
</evidence>
<organism evidence="6 7">
    <name type="scientific">Rufibacter roseus</name>
    <dbReference type="NCBI Taxonomy" id="1567108"/>
    <lineage>
        <taxon>Bacteria</taxon>
        <taxon>Pseudomonadati</taxon>
        <taxon>Bacteroidota</taxon>
        <taxon>Cytophagia</taxon>
        <taxon>Cytophagales</taxon>
        <taxon>Hymenobacteraceae</taxon>
        <taxon>Rufibacter</taxon>
    </lineage>
</organism>
<dbReference type="InterPro" id="IPR045829">
    <property type="entry name" value="PKD_6"/>
</dbReference>
<feature type="domain" description="PKD-like" evidence="5">
    <location>
        <begin position="1312"/>
        <end position="1392"/>
    </location>
</feature>
<dbReference type="InterPro" id="IPR026341">
    <property type="entry name" value="T9SS_type_B"/>
</dbReference>
<reference evidence="7" key="1">
    <citation type="journal article" date="2019" name="Int. J. Syst. Evol. Microbiol.">
        <title>The Global Catalogue of Microorganisms (GCM) 10K type strain sequencing project: providing services to taxonomists for standard genome sequencing and annotation.</title>
        <authorList>
            <consortium name="The Broad Institute Genomics Platform"/>
            <consortium name="The Broad Institute Genome Sequencing Center for Infectious Disease"/>
            <person name="Wu L."/>
            <person name="Ma J."/>
        </authorList>
    </citation>
    <scope>NUCLEOTIDE SEQUENCE [LARGE SCALE GENOMIC DNA]</scope>
    <source>
        <strain evidence="7">CGMCC 4.7393</strain>
    </source>
</reference>
<dbReference type="EMBL" id="JBHSYQ010000003">
    <property type="protein sequence ID" value="MFC6997061.1"/>
    <property type="molecule type" value="Genomic_DNA"/>
</dbReference>
<feature type="domain" description="PKD-like" evidence="5">
    <location>
        <begin position="788"/>
        <end position="868"/>
    </location>
</feature>
<dbReference type="Pfam" id="PF13585">
    <property type="entry name" value="CHU_C"/>
    <property type="match status" value="1"/>
</dbReference>
<feature type="domain" description="PKD-like" evidence="5">
    <location>
        <begin position="1399"/>
        <end position="1479"/>
    </location>
</feature>
<evidence type="ECO:0000259" key="4">
    <source>
        <dbReference type="Pfam" id="PF01345"/>
    </source>
</evidence>
<feature type="signal peptide" evidence="3">
    <location>
        <begin position="1"/>
        <end position="20"/>
    </location>
</feature>
<feature type="domain" description="PKD-like" evidence="5">
    <location>
        <begin position="437"/>
        <end position="520"/>
    </location>
</feature>
<evidence type="ECO:0000313" key="6">
    <source>
        <dbReference type="EMBL" id="MFC6997061.1"/>
    </source>
</evidence>
<feature type="domain" description="PKD-like" evidence="5">
    <location>
        <begin position="876"/>
        <end position="956"/>
    </location>
</feature>
<feature type="chain" id="PRO_5046164627" evidence="3">
    <location>
        <begin position="21"/>
        <end position="1918"/>
    </location>
</feature>
<evidence type="ECO:0000256" key="2">
    <source>
        <dbReference type="ARBA" id="ARBA00022729"/>
    </source>
</evidence>
<feature type="domain" description="PKD-like" evidence="5">
    <location>
        <begin position="963"/>
        <end position="1044"/>
    </location>
</feature>
<dbReference type="Pfam" id="PF11999">
    <property type="entry name" value="Ice_binding"/>
    <property type="match status" value="1"/>
</dbReference>
<feature type="domain" description="PKD-like" evidence="5">
    <location>
        <begin position="1746"/>
        <end position="1818"/>
    </location>
</feature>
<dbReference type="InterPro" id="IPR001434">
    <property type="entry name" value="OmcB-like_DUF11"/>
</dbReference>
<feature type="domain" description="PKD-like" evidence="5">
    <location>
        <begin position="1485"/>
        <end position="1565"/>
    </location>
</feature>
<evidence type="ECO:0000313" key="7">
    <source>
        <dbReference type="Proteomes" id="UP001596405"/>
    </source>
</evidence>
<feature type="domain" description="PKD-like" evidence="5">
    <location>
        <begin position="611"/>
        <end position="694"/>
    </location>
</feature>
<evidence type="ECO:0000256" key="1">
    <source>
        <dbReference type="ARBA" id="ARBA00005445"/>
    </source>
</evidence>
<feature type="domain" description="PKD-like" evidence="5">
    <location>
        <begin position="1573"/>
        <end position="1653"/>
    </location>
</feature>
<dbReference type="InterPro" id="IPR047589">
    <property type="entry name" value="DUF11_rpt"/>
</dbReference>
<feature type="domain" description="PKD-like" evidence="5">
    <location>
        <begin position="351"/>
        <end position="427"/>
    </location>
</feature>
<gene>
    <name evidence="6" type="ORF">ACFQHR_05455</name>
</gene>
<name>A0ABW2DL86_9BACT</name>
<dbReference type="RefSeq" id="WP_066623041.1">
    <property type="nucleotide sequence ID" value="NZ_JBHSYQ010000003.1"/>
</dbReference>
<feature type="domain" description="PKD-like" evidence="5">
    <location>
        <begin position="700"/>
        <end position="781"/>
    </location>
</feature>
<proteinExistence type="inferred from homology"/>
<keyword evidence="2 3" id="KW-0732">Signal</keyword>
<protein>
    <submittedName>
        <fullName evidence="6">Ice-binding family protein</fullName>
    </submittedName>
</protein>
<comment type="similarity">
    <text evidence="1">Belongs to the ice-binding protein family.</text>
</comment>
<feature type="domain" description="DUF11" evidence="4">
    <location>
        <begin position="232"/>
        <end position="347"/>
    </location>
</feature>
<keyword evidence="7" id="KW-1185">Reference proteome</keyword>
<dbReference type="Proteomes" id="UP001596405">
    <property type="component" value="Unassembled WGS sequence"/>
</dbReference>
<feature type="domain" description="PKD-like" evidence="5">
    <location>
        <begin position="1225"/>
        <end position="1305"/>
    </location>
</feature>
<feature type="domain" description="PKD-like" evidence="5">
    <location>
        <begin position="1051"/>
        <end position="1131"/>
    </location>
</feature>
<dbReference type="NCBIfam" id="TIGR04131">
    <property type="entry name" value="Bac_Flav_CTERM"/>
    <property type="match status" value="1"/>
</dbReference>
<sequence length="1918" mass="195811">MKKILLLWIVLILSPFAGTAQFTPATLGKASSFTVLSGTGVHNAGDTKINGNVGVSPGNGFTGFPPGIVNGATVINQPAAAEAQHDLAATYTQAASETPTQILTGQNLGGLTLQPGVYRFEGNADLNGTLTLDNNGDPNALFIFQVNGDLQVGSNARVALLEQAQPRIRNIFWQVSDSARLGSGSTFRGTIMAQQAITANTGATVYGRLLSINEAVNLTNNIITIPTDLSVTITKSAGNTDGNYFIGETVTYTITAQNAGPIGETNVRVTVLNSGLSFISASAPAGSTFDSSTSQWSINNFAAGATATLEIKAQINSNATAILVNNVTILGDGLDEIRGNNENSVSICVAPSDPGTISGPASVCVGKEVTYSVIPTNVASQYNWTVPSGWQIVSNPSAPSITVVAGLQEGEITVTAQNVCSVSDPSTKQIATSSAPPPAPGPITSNVAFNNPCAGSEDITFSIEPVSSANSYVWTVPDGWQILSGANTTSITVRVGSTAGNVEVKALNACGPSAPSTLQVVPSTTPPTEPDGISGNTTPCVGETVTYIVTGETGATYFNWKFPESWKITKGDSTNTVQVLVGSTAGNVVVTAINGCGTSSASLTLAPMTTLTPSDINGTLAPCASNEGMVYTYSVAETQGISSYFWRVSGNLTIMEGQGTASIKVKVTTSVTSGNIVVSALNNCGQSAEKSITVVPITKPNRPLAITASTPKPCAGEENLVYSIDPVAGATSYVWTLPADWIIMGPADGTTITVKAGSTAGNITVAAVNSCGAGPERTLAVTPSLDVPTAPLSITGTANPCAGDLSVSYSVAEVVSATGYVWEVPAGWTITSGAGTSNIQVTIGSASGQIRVTAKNNCGNSTAAVLEVAPSTAPAPAPGSITGSTPSPCVNEENLTYSIDAVKGAQSYEWTVTGDWIITGGNGTTSIEVKAGTGSGTITVRAKNGCGLSDASSLTVQPATGAPLAPVAINGRAAVCTNEDNLTYSISPVAGATNYTWLISSADWSIIQGQGTTSVQVKAGVNPAEISVIAKNNCGVSEAFVLAVQTSNALPATPGPITGNNNLCAGNTNVRFSIAPVEGAISYVWSVPSSWSYTQSTDGTSIQVTVGNTSGKVRVKAVNGCGESAESEFNVTPTLTPPATPGSILAGSAAVCASEEGVTYLVPPVTGASTYSWTVPNDWEITGGQGTNIITVTVGKSVGQITVTAFNNCGASSASTLTVNPSVIPEAPVAINGEKLPCAGSSENKYSVTEVSGATAYEWTVPEGWTITSGAGTASITVMAGNTGGNITVKANNHCGSSAATTLPVSVSTTAPPAPLAISGSNSVCSGATSLEYSVDDVDNTSTYIWSLPAGWLITSGQGTSRIMVEPSNSPGTISVMAQNGCGISAASILTVTVTGQMPSTPNNITGPTQACANAQEVVYSVGAVSGATAYEWAVPEGWEITSGQGSATIKVTTGTSGGAISVKAENGCGISQAKTIAVTTINAPEQPQLINGLAHQCVNTTGVVYSIEAVAGADTYTWSVPEDWKITQGQGTTSITVTVGNKSGDIKVFAENKCGISNTITLAVTSSTTPSPAPGPIRGAVGLVCKNQERLVFSVDPVSSANSYLWDVPEGWQITSGQGTTSITVRAGTTSGSISIKGVNGCGESEANYLAVNISEATSVQLGAIEGETSFCATQSGLRYQVPPIAGATNYTWTLPAGWEITSGKGTNSITVTAGTQTGTISVVASNDCSSSQAQTLALVPNAMPETPASIMDTSSPCGGLSFTVSPSVNAISYTWEVPQGWTIISGQGTTSIQIKAPEGSKPGVVGVSANSENCSSPYTFITADPAMAEGELEFANALTPNGDNINDTWKIRNIENYKENDLVILNRWGTEVYRQKGYHNNWNGGELSGGTYFYVLNVKTCDGFLRSYKGYVMIVR</sequence>
<comment type="caution">
    <text evidence="6">The sequence shown here is derived from an EMBL/GenBank/DDBJ whole genome shotgun (WGS) entry which is preliminary data.</text>
</comment>
<dbReference type="Pfam" id="PF19408">
    <property type="entry name" value="PKD_6"/>
    <property type="match status" value="17"/>
</dbReference>
<evidence type="ECO:0000259" key="5">
    <source>
        <dbReference type="Pfam" id="PF19408"/>
    </source>
</evidence>
<dbReference type="NCBIfam" id="TIGR01451">
    <property type="entry name" value="B_ant_repeat"/>
    <property type="match status" value="1"/>
</dbReference>
<dbReference type="InterPro" id="IPR021884">
    <property type="entry name" value="Ice-bd_prot"/>
</dbReference>
<accession>A0ABW2DL86</accession>
<dbReference type="Pfam" id="PF01345">
    <property type="entry name" value="DUF11"/>
    <property type="match status" value="1"/>
</dbReference>
<feature type="domain" description="PKD-like" evidence="5">
    <location>
        <begin position="1137"/>
        <end position="1219"/>
    </location>
</feature>
<feature type="domain" description="PKD-like" evidence="5">
    <location>
        <begin position="1662"/>
        <end position="1739"/>
    </location>
</feature>
<feature type="domain" description="PKD-like" evidence="5">
    <location>
        <begin position="526"/>
        <end position="604"/>
    </location>
</feature>